<protein>
    <submittedName>
        <fullName evidence="1">Uncharacterized protein</fullName>
    </submittedName>
</protein>
<proteinExistence type="predicted"/>
<evidence type="ECO:0000313" key="2">
    <source>
        <dbReference type="Proteomes" id="UP000006545"/>
    </source>
</evidence>
<dbReference type="EMBL" id="CP002689">
    <property type="protein sequence ID" value="AEE13100.1"/>
    <property type="molecule type" value="Genomic_DNA"/>
</dbReference>
<dbReference type="KEGG" id="pah:Poras_1158"/>
<dbReference type="AlphaFoldDB" id="F4KLF2"/>
<sequence length="110" mass="12979">MMADLDFEQLDRNAIQYLRNHLDPSFVKEYNDDEIFLYVMDLCDEYSEGIDDEEGYLNIDEMADFVSDRLSEDMGVKMHEDDAYDLISTLYDYYAEEGLVDILDADEEQK</sequence>
<dbReference type="Proteomes" id="UP000006545">
    <property type="component" value="Chromosome"/>
</dbReference>
<dbReference type="RefSeq" id="WP_013760545.1">
    <property type="nucleotide sequence ID" value="NC_015501.1"/>
</dbReference>
<dbReference type="STRING" id="879243.Poras_1158"/>
<reference evidence="2" key="1">
    <citation type="submission" date="2011-04" db="EMBL/GenBank/DDBJ databases">
        <title>The complete genome of Porphyromonas asaccharolytica DSM 20707.</title>
        <authorList>
            <person name="Lucas S."/>
            <person name="Han J."/>
            <person name="Lapidus A."/>
            <person name="Bruce D."/>
            <person name="Goodwin L."/>
            <person name="Pitluck S."/>
            <person name="Peters L."/>
            <person name="Kyrpides N."/>
            <person name="Mavromatis K."/>
            <person name="Ivanova N."/>
            <person name="Ovchinnikova G."/>
            <person name="Pagani I."/>
            <person name="Lu M."/>
            <person name="Detter J.C."/>
            <person name="Tapia R."/>
            <person name="Han C."/>
            <person name="Land M."/>
            <person name="Hauser L."/>
            <person name="Markowitz V."/>
            <person name="Cheng J.-F."/>
            <person name="Hugenholtz P."/>
            <person name="Woyke T."/>
            <person name="Wu D."/>
            <person name="Gronow S."/>
            <person name="Wellnitz S."/>
            <person name="Brambilla E."/>
            <person name="Klenk H.-P."/>
            <person name="Eisen J.A."/>
        </authorList>
    </citation>
    <scope>NUCLEOTIDE SEQUENCE [LARGE SCALE GENOMIC DNA]</scope>
    <source>
        <strain evidence="2">ATCC 25260 / DSM 20707 / VPI 4198</strain>
    </source>
</reference>
<name>F4KLF2_PORAD</name>
<accession>F4KLF2</accession>
<gene>
    <name evidence="1" type="ordered locus">Poras_1158</name>
</gene>
<evidence type="ECO:0000313" key="1">
    <source>
        <dbReference type="EMBL" id="AEE13100.1"/>
    </source>
</evidence>
<dbReference type="HOGENOM" id="CLU_2168671_0_0_10"/>
<organism evidence="1 2">
    <name type="scientific">Porphyromonas asaccharolytica (strain ATCC 25260 / DSM 20707 / BCRC 10618 / CCUG 7834 / JCM 6326 / LMG 13178 / VPI 4198 / B440)</name>
    <name type="common">Bacteroides asaccharolyticus</name>
    <dbReference type="NCBI Taxonomy" id="879243"/>
    <lineage>
        <taxon>Bacteria</taxon>
        <taxon>Pseudomonadati</taxon>
        <taxon>Bacteroidota</taxon>
        <taxon>Bacteroidia</taxon>
        <taxon>Bacteroidales</taxon>
        <taxon>Porphyromonadaceae</taxon>
        <taxon>Porphyromonas</taxon>
    </lineage>
</organism>
<keyword evidence="2" id="KW-1185">Reference proteome</keyword>